<dbReference type="EMBL" id="BARS01026100">
    <property type="protein sequence ID" value="GAG11750.1"/>
    <property type="molecule type" value="Genomic_DNA"/>
</dbReference>
<feature type="compositionally biased region" description="Basic and acidic residues" evidence="1">
    <location>
        <begin position="32"/>
        <end position="78"/>
    </location>
</feature>
<comment type="caution">
    <text evidence="2">The sequence shown here is derived from an EMBL/GenBank/DDBJ whole genome shotgun (WGS) entry which is preliminary data.</text>
</comment>
<protein>
    <submittedName>
        <fullName evidence="2">Uncharacterized protein</fullName>
    </submittedName>
</protein>
<feature type="region of interest" description="Disordered" evidence="1">
    <location>
        <begin position="201"/>
        <end position="228"/>
    </location>
</feature>
<dbReference type="AlphaFoldDB" id="X0V0Y8"/>
<reference evidence="2" key="1">
    <citation type="journal article" date="2014" name="Front. Microbiol.">
        <title>High frequency of phylogenetically diverse reductive dehalogenase-homologous genes in deep subseafloor sedimentary metagenomes.</title>
        <authorList>
            <person name="Kawai M."/>
            <person name="Futagami T."/>
            <person name="Toyoda A."/>
            <person name="Takaki Y."/>
            <person name="Nishi S."/>
            <person name="Hori S."/>
            <person name="Arai W."/>
            <person name="Tsubouchi T."/>
            <person name="Morono Y."/>
            <person name="Uchiyama I."/>
            <person name="Ito T."/>
            <person name="Fujiyama A."/>
            <person name="Inagaki F."/>
            <person name="Takami H."/>
        </authorList>
    </citation>
    <scope>NUCLEOTIDE SEQUENCE</scope>
    <source>
        <strain evidence="2">Expedition CK06-06</strain>
    </source>
</reference>
<name>X0V0Y8_9ZZZZ</name>
<evidence type="ECO:0000256" key="1">
    <source>
        <dbReference type="SAM" id="MobiDB-lite"/>
    </source>
</evidence>
<feature type="non-terminal residue" evidence="2">
    <location>
        <position position="228"/>
    </location>
</feature>
<organism evidence="2">
    <name type="scientific">marine sediment metagenome</name>
    <dbReference type="NCBI Taxonomy" id="412755"/>
    <lineage>
        <taxon>unclassified sequences</taxon>
        <taxon>metagenomes</taxon>
        <taxon>ecological metagenomes</taxon>
    </lineage>
</organism>
<feature type="region of interest" description="Disordered" evidence="1">
    <location>
        <begin position="15"/>
        <end position="82"/>
    </location>
</feature>
<accession>X0V0Y8</accession>
<gene>
    <name evidence="2" type="ORF">S01H1_41173</name>
</gene>
<evidence type="ECO:0000313" key="2">
    <source>
        <dbReference type="EMBL" id="GAG11750.1"/>
    </source>
</evidence>
<proteinExistence type="predicted"/>
<sequence>MRALGRSPFEANAAAKAGVNLGAPGQSPEELATARREELEFQHDLRERGLESAAERKQEADERRSAAKAEATQAEREGAISSLNIPEDLQAAVRSGALSPIQAFGHANQRRKEGVSRLEKTIGGVGKRVGGALSDAGSFLERLRKGGQEFLDEGQEDEAARNRRLEVEGTRELEAEDAIQAKSTALQAKFGISAEEADVAARGGVTPATPRIPADPTEGLDLRNRKIE</sequence>